<sequence>MVSFAHMHAYSYARAIGKISEVDLAGIYDDNPYRGTQAARMFGTTYFEDYEDLLDQRLDGVIICSENALHREHVRIASEHKVHILCEKPIATSLEDAQFMIEVCQKNKVKLQTAFPMRYSPPVRFLKEYLDRGSLGKVVAASCTNHGTVPPGWFQKKELSGGGAIMDHTVHVVDLLRWMLKTEVKKVYAHASTLIQPLEVEDCALLSLTLGNGVIASLDCSWSRPKNFPFWGDVTMRIYGTEGVIDMDAFKQGIASYNDERIKSIWHYWGQDPDLEMIRDFISCIKENRPVSIIGEDGRKALAVALSAYRSLEKGDTVYVDYG</sequence>
<dbReference type="AlphaFoldDB" id="A0A7V0QSI9"/>
<organism evidence="3">
    <name type="scientific">Aerophobetes bacterium</name>
    <dbReference type="NCBI Taxonomy" id="2030807"/>
    <lineage>
        <taxon>Bacteria</taxon>
        <taxon>Candidatus Aerophobota</taxon>
    </lineage>
</organism>
<dbReference type="Proteomes" id="UP000885660">
    <property type="component" value="Unassembled WGS sequence"/>
</dbReference>
<accession>A0A7V0QSI9</accession>
<dbReference type="InterPro" id="IPR055170">
    <property type="entry name" value="GFO_IDH_MocA-like_dom"/>
</dbReference>
<evidence type="ECO:0000259" key="1">
    <source>
        <dbReference type="Pfam" id="PF01408"/>
    </source>
</evidence>
<dbReference type="PANTHER" id="PTHR43377">
    <property type="entry name" value="BILIVERDIN REDUCTASE A"/>
    <property type="match status" value="1"/>
</dbReference>
<dbReference type="SUPFAM" id="SSF51735">
    <property type="entry name" value="NAD(P)-binding Rossmann-fold domains"/>
    <property type="match status" value="1"/>
</dbReference>
<dbReference type="Pfam" id="PF01408">
    <property type="entry name" value="GFO_IDH_MocA"/>
    <property type="match status" value="1"/>
</dbReference>
<dbReference type="InterPro" id="IPR036291">
    <property type="entry name" value="NAD(P)-bd_dom_sf"/>
</dbReference>
<dbReference type="GO" id="GO:0000166">
    <property type="term" value="F:nucleotide binding"/>
    <property type="evidence" value="ECO:0007669"/>
    <property type="project" value="InterPro"/>
</dbReference>
<dbReference type="Pfam" id="PF22725">
    <property type="entry name" value="GFO_IDH_MocA_C3"/>
    <property type="match status" value="1"/>
</dbReference>
<dbReference type="InterPro" id="IPR000683">
    <property type="entry name" value="Gfo/Idh/MocA-like_OxRdtase_N"/>
</dbReference>
<dbReference type="Gene3D" id="3.40.50.720">
    <property type="entry name" value="NAD(P)-binding Rossmann-like Domain"/>
    <property type="match status" value="1"/>
</dbReference>
<name>A0A7V0QSI9_UNCAE</name>
<protein>
    <submittedName>
        <fullName evidence="3">Gfo/Idh/MocA family oxidoreductase</fullName>
    </submittedName>
</protein>
<gene>
    <name evidence="3" type="ORF">ENG47_05155</name>
</gene>
<evidence type="ECO:0000259" key="2">
    <source>
        <dbReference type="Pfam" id="PF22725"/>
    </source>
</evidence>
<feature type="domain" description="GFO/IDH/MocA-like oxidoreductase" evidence="2">
    <location>
        <begin position="124"/>
        <end position="245"/>
    </location>
</feature>
<feature type="domain" description="Gfo/Idh/MocA-like oxidoreductase N-terminal" evidence="1">
    <location>
        <begin position="12"/>
        <end position="114"/>
    </location>
</feature>
<comment type="caution">
    <text evidence="3">The sequence shown here is derived from an EMBL/GenBank/DDBJ whole genome shotgun (WGS) entry which is preliminary data.</text>
</comment>
<dbReference type="Gene3D" id="3.30.360.10">
    <property type="entry name" value="Dihydrodipicolinate Reductase, domain 2"/>
    <property type="match status" value="1"/>
</dbReference>
<dbReference type="EMBL" id="DRBC01000316">
    <property type="protein sequence ID" value="HDN85122.1"/>
    <property type="molecule type" value="Genomic_DNA"/>
</dbReference>
<dbReference type="PANTHER" id="PTHR43377:SF1">
    <property type="entry name" value="BILIVERDIN REDUCTASE A"/>
    <property type="match status" value="1"/>
</dbReference>
<dbReference type="InterPro" id="IPR051450">
    <property type="entry name" value="Gfo/Idh/MocA_Oxidoreductases"/>
</dbReference>
<evidence type="ECO:0000313" key="3">
    <source>
        <dbReference type="EMBL" id="HDN85122.1"/>
    </source>
</evidence>
<proteinExistence type="predicted"/>
<reference evidence="3" key="1">
    <citation type="journal article" date="2020" name="mSystems">
        <title>Genome- and Community-Level Interaction Insights into Carbon Utilization and Element Cycling Functions of Hydrothermarchaeota in Hydrothermal Sediment.</title>
        <authorList>
            <person name="Zhou Z."/>
            <person name="Liu Y."/>
            <person name="Xu W."/>
            <person name="Pan J."/>
            <person name="Luo Z.H."/>
            <person name="Li M."/>
        </authorList>
    </citation>
    <scope>NUCLEOTIDE SEQUENCE [LARGE SCALE GENOMIC DNA]</scope>
    <source>
        <strain evidence="3">HyVt-219</strain>
    </source>
</reference>
<dbReference type="SUPFAM" id="SSF55347">
    <property type="entry name" value="Glyceraldehyde-3-phosphate dehydrogenase-like, C-terminal domain"/>
    <property type="match status" value="1"/>
</dbReference>